<gene>
    <name evidence="2" type="ORF">PFISCL1PPCAC_16248</name>
</gene>
<evidence type="ECO:0000256" key="1">
    <source>
        <dbReference type="SAM" id="MobiDB-lite"/>
    </source>
</evidence>
<organism evidence="2 3">
    <name type="scientific">Pristionchus fissidentatus</name>
    <dbReference type="NCBI Taxonomy" id="1538716"/>
    <lineage>
        <taxon>Eukaryota</taxon>
        <taxon>Metazoa</taxon>
        <taxon>Ecdysozoa</taxon>
        <taxon>Nematoda</taxon>
        <taxon>Chromadorea</taxon>
        <taxon>Rhabditida</taxon>
        <taxon>Rhabditina</taxon>
        <taxon>Diplogasteromorpha</taxon>
        <taxon>Diplogasteroidea</taxon>
        <taxon>Neodiplogasteridae</taxon>
        <taxon>Pristionchus</taxon>
    </lineage>
</organism>
<feature type="region of interest" description="Disordered" evidence="1">
    <location>
        <begin position="51"/>
        <end position="83"/>
    </location>
</feature>
<evidence type="ECO:0000313" key="2">
    <source>
        <dbReference type="EMBL" id="GMT24951.1"/>
    </source>
</evidence>
<reference evidence="2" key="1">
    <citation type="submission" date="2023-10" db="EMBL/GenBank/DDBJ databases">
        <title>Genome assembly of Pristionchus species.</title>
        <authorList>
            <person name="Yoshida K."/>
            <person name="Sommer R.J."/>
        </authorList>
    </citation>
    <scope>NUCLEOTIDE SEQUENCE</scope>
    <source>
        <strain evidence="2">RS5133</strain>
    </source>
</reference>
<keyword evidence="3" id="KW-1185">Reference proteome</keyword>
<dbReference type="Proteomes" id="UP001432322">
    <property type="component" value="Unassembled WGS sequence"/>
</dbReference>
<feature type="region of interest" description="Disordered" evidence="1">
    <location>
        <begin position="123"/>
        <end position="153"/>
    </location>
</feature>
<feature type="region of interest" description="Disordered" evidence="1">
    <location>
        <begin position="187"/>
        <end position="220"/>
    </location>
</feature>
<name>A0AAV5W2I5_9BILA</name>
<evidence type="ECO:0000313" key="3">
    <source>
        <dbReference type="Proteomes" id="UP001432322"/>
    </source>
</evidence>
<dbReference type="EMBL" id="BTSY01000004">
    <property type="protein sequence ID" value="GMT24951.1"/>
    <property type="molecule type" value="Genomic_DNA"/>
</dbReference>
<sequence>ILKDVFFSPWIESAKQIRFGSPLALNVVMSRRFNHTHHYGQFVSRLEGVDGWDEEESERRTTGGEERKRHDTHQDFNYSSQTYNSQNQNVTDTFCHDNTSAPMKYGTQSNTHVYDNRYLGHNQMNSQPQWMEPPRRDQAVQQNLSPSAQQYQYQSQKYPAADTFYHNNTSITPYNKQNQHATDIFYHDNTSAPVPDRHSRRRINSGDGQSSSSSDSSLFGKTNLSSEELKEYVKLIQDLWSKERFVRDFKHYSIKDHHRIRQLLETIDRARRFK</sequence>
<proteinExistence type="predicted"/>
<dbReference type="AlphaFoldDB" id="A0AAV5W2I5"/>
<feature type="compositionally biased region" description="Basic and acidic residues" evidence="1">
    <location>
        <begin position="57"/>
        <end position="74"/>
    </location>
</feature>
<comment type="caution">
    <text evidence="2">The sequence shown here is derived from an EMBL/GenBank/DDBJ whole genome shotgun (WGS) entry which is preliminary data.</text>
</comment>
<accession>A0AAV5W2I5</accession>
<feature type="compositionally biased region" description="Low complexity" evidence="1">
    <location>
        <begin position="205"/>
        <end position="217"/>
    </location>
</feature>
<protein>
    <submittedName>
        <fullName evidence="2">Uncharacterized protein</fullName>
    </submittedName>
</protein>
<feature type="non-terminal residue" evidence="2">
    <location>
        <position position="1"/>
    </location>
</feature>